<evidence type="ECO:0000259" key="5">
    <source>
        <dbReference type="PROSITE" id="PS51063"/>
    </source>
</evidence>
<dbReference type="InterPro" id="IPR036390">
    <property type="entry name" value="WH_DNA-bd_sf"/>
</dbReference>
<dbReference type="EMBL" id="CP130612">
    <property type="protein sequence ID" value="WKW11710.1"/>
    <property type="molecule type" value="Genomic_DNA"/>
</dbReference>
<dbReference type="PRINTS" id="PR00103">
    <property type="entry name" value="CAMPKINASE"/>
</dbReference>
<dbReference type="AlphaFoldDB" id="A0AA49JYK0"/>
<name>A0AA49JYK0_9BACT</name>
<dbReference type="InterPro" id="IPR018335">
    <property type="entry name" value="Tscrpt_reg_HTH_Crp-type_CS"/>
</dbReference>
<dbReference type="GO" id="GO:0003677">
    <property type="term" value="F:DNA binding"/>
    <property type="evidence" value="ECO:0007669"/>
    <property type="project" value="UniProtKB-KW"/>
</dbReference>
<dbReference type="PANTHER" id="PTHR24567:SF74">
    <property type="entry name" value="HTH-TYPE TRANSCRIPTIONAL REGULATOR ARCR"/>
    <property type="match status" value="1"/>
</dbReference>
<dbReference type="CDD" id="cd00092">
    <property type="entry name" value="HTH_CRP"/>
    <property type="match status" value="1"/>
</dbReference>
<dbReference type="Gene3D" id="2.60.120.10">
    <property type="entry name" value="Jelly Rolls"/>
    <property type="match status" value="1"/>
</dbReference>
<dbReference type="InterPro" id="IPR018490">
    <property type="entry name" value="cNMP-bd_dom_sf"/>
</dbReference>
<evidence type="ECO:0000256" key="3">
    <source>
        <dbReference type="ARBA" id="ARBA00023163"/>
    </source>
</evidence>
<dbReference type="Pfam" id="PF00027">
    <property type="entry name" value="cNMP_binding"/>
    <property type="match status" value="1"/>
</dbReference>
<dbReference type="Pfam" id="PF13545">
    <property type="entry name" value="HTH_Crp_2"/>
    <property type="match status" value="1"/>
</dbReference>
<dbReference type="CDD" id="cd00038">
    <property type="entry name" value="CAP_ED"/>
    <property type="match status" value="1"/>
</dbReference>
<evidence type="ECO:0000259" key="4">
    <source>
        <dbReference type="PROSITE" id="PS50042"/>
    </source>
</evidence>
<dbReference type="PROSITE" id="PS50042">
    <property type="entry name" value="CNMP_BINDING_3"/>
    <property type="match status" value="1"/>
</dbReference>
<dbReference type="SMART" id="SM00419">
    <property type="entry name" value="HTH_CRP"/>
    <property type="match status" value="1"/>
</dbReference>
<dbReference type="GO" id="GO:0003700">
    <property type="term" value="F:DNA-binding transcription factor activity"/>
    <property type="evidence" value="ECO:0007669"/>
    <property type="project" value="InterPro"/>
</dbReference>
<dbReference type="Gene3D" id="1.10.10.10">
    <property type="entry name" value="Winged helix-like DNA-binding domain superfamily/Winged helix DNA-binding domain"/>
    <property type="match status" value="1"/>
</dbReference>
<proteinExistence type="predicted"/>
<reference evidence="7" key="1">
    <citation type="submission" date="2023-07" db="EMBL/GenBank/DDBJ databases">
        <authorList>
            <person name="Haufschild T."/>
            <person name="Kallscheuer N."/>
            <person name="Hammer J."/>
            <person name="Kohn T."/>
            <person name="Kabuu M."/>
            <person name="Jogler M."/>
            <person name="Wohfarth N."/>
            <person name="Heuer A."/>
            <person name="Rohde M."/>
            <person name="van Teeseling M.C.F."/>
            <person name="Jogler C."/>
        </authorList>
    </citation>
    <scope>NUCLEOTIDE SEQUENCE</scope>
    <source>
        <strain evidence="6">Strain 138</strain>
        <strain evidence="7">Strain 318</strain>
    </source>
</reference>
<sequence>MNTADFLASVPLFRSLGPEVASFAQMAREKSYPKGSVILFEDDPGDSLFVVREGRVKVVLVADDGREVILGILGVGEHFGELSLIDDQPRSAHVVAMEDSTLLVLRRDDFRRRVEQNPAVAWALLVELSRRLRRADEKIGSLVLLDVPGRIARVILDAADEAGKDVIEKPLTHQTIAHVIGASRETVSRAMRDFVESGWISTEGRRIRITDRPALETRSQQRL</sequence>
<dbReference type="GO" id="GO:0005829">
    <property type="term" value="C:cytosol"/>
    <property type="evidence" value="ECO:0007669"/>
    <property type="project" value="TreeGrafter"/>
</dbReference>
<dbReference type="SUPFAM" id="SSF51206">
    <property type="entry name" value="cAMP-binding domain-like"/>
    <property type="match status" value="1"/>
</dbReference>
<protein>
    <submittedName>
        <fullName evidence="7">Crp/Fnr family transcriptional regulator</fullName>
    </submittedName>
</protein>
<gene>
    <name evidence="6" type="ORF">Strain138_000970</name>
    <name evidence="7" type="ORF">Strain318_000970</name>
</gene>
<evidence type="ECO:0000313" key="6">
    <source>
        <dbReference type="EMBL" id="WKW11710.1"/>
    </source>
</evidence>
<dbReference type="RefSeq" id="WP_367887406.1">
    <property type="nucleotide sequence ID" value="NZ_CP130612.1"/>
</dbReference>
<keyword evidence="2" id="KW-0238">DNA-binding</keyword>
<dbReference type="SMART" id="SM00100">
    <property type="entry name" value="cNMP"/>
    <property type="match status" value="1"/>
</dbReference>
<evidence type="ECO:0000256" key="2">
    <source>
        <dbReference type="ARBA" id="ARBA00023125"/>
    </source>
</evidence>
<dbReference type="PROSITE" id="PS51063">
    <property type="entry name" value="HTH_CRP_2"/>
    <property type="match status" value="1"/>
</dbReference>
<feature type="domain" description="HTH crp-type" evidence="5">
    <location>
        <begin position="145"/>
        <end position="213"/>
    </location>
</feature>
<keyword evidence="8" id="KW-1185">Reference proteome</keyword>
<dbReference type="KEGG" id="pspc:Strain318_000970"/>
<dbReference type="InterPro" id="IPR050397">
    <property type="entry name" value="Env_Response_Regulators"/>
</dbReference>
<dbReference type="PROSITE" id="PS00042">
    <property type="entry name" value="HTH_CRP_1"/>
    <property type="match status" value="1"/>
</dbReference>
<dbReference type="Proteomes" id="UP001229955">
    <property type="component" value="Chromosome"/>
</dbReference>
<feature type="domain" description="Cyclic nucleotide-binding" evidence="4">
    <location>
        <begin position="19"/>
        <end position="131"/>
    </location>
</feature>
<dbReference type="InterPro" id="IPR018488">
    <property type="entry name" value="cNMP-bd_CS"/>
</dbReference>
<evidence type="ECO:0000256" key="1">
    <source>
        <dbReference type="ARBA" id="ARBA00023015"/>
    </source>
</evidence>
<dbReference type="PROSITE" id="PS00889">
    <property type="entry name" value="CNMP_BINDING_2"/>
    <property type="match status" value="1"/>
</dbReference>
<accession>A0AA49JTE1</accession>
<dbReference type="InterPro" id="IPR000595">
    <property type="entry name" value="cNMP-bd_dom"/>
</dbReference>
<dbReference type="EMBL" id="CP130613">
    <property type="protein sequence ID" value="WKW14620.1"/>
    <property type="molecule type" value="Genomic_DNA"/>
</dbReference>
<dbReference type="PRINTS" id="PR00034">
    <property type="entry name" value="HTHCRP"/>
</dbReference>
<keyword evidence="3" id="KW-0804">Transcription</keyword>
<dbReference type="SUPFAM" id="SSF46785">
    <property type="entry name" value="Winged helix' DNA-binding domain"/>
    <property type="match status" value="1"/>
</dbReference>
<organism evidence="7 8">
    <name type="scientific">Pseudogemmatithrix spongiicola</name>
    <dbReference type="NCBI Taxonomy" id="3062599"/>
    <lineage>
        <taxon>Bacteria</taxon>
        <taxon>Pseudomonadati</taxon>
        <taxon>Gemmatimonadota</taxon>
        <taxon>Gemmatimonadia</taxon>
        <taxon>Gemmatimonadales</taxon>
        <taxon>Gemmatimonadaceae</taxon>
        <taxon>Pseudogemmatithrix</taxon>
    </lineage>
</organism>
<evidence type="ECO:0000313" key="8">
    <source>
        <dbReference type="Proteomes" id="UP001229955"/>
    </source>
</evidence>
<accession>A0AA49JYK0</accession>
<dbReference type="InterPro" id="IPR014710">
    <property type="entry name" value="RmlC-like_jellyroll"/>
</dbReference>
<dbReference type="InterPro" id="IPR012318">
    <property type="entry name" value="HTH_CRP"/>
</dbReference>
<keyword evidence="1" id="KW-0805">Transcription regulation</keyword>
<dbReference type="InterPro" id="IPR036388">
    <property type="entry name" value="WH-like_DNA-bd_sf"/>
</dbReference>
<dbReference type="PANTHER" id="PTHR24567">
    <property type="entry name" value="CRP FAMILY TRANSCRIPTIONAL REGULATORY PROTEIN"/>
    <property type="match status" value="1"/>
</dbReference>
<evidence type="ECO:0000313" key="7">
    <source>
        <dbReference type="EMBL" id="WKW14620.1"/>
    </source>
</evidence>